<sequence length="254" mass="27183">MSRSAISRPTVAIHKFSSCDGCQLAFLNMGEGLIDLTSQIEIVHFAEAGIVAVDADADITFVEGSISTPEDLQRIQQIRARSGMLITIGACATSGGIQALRNLQEEDWCASLYATPETIASLATSTPIADHVKVDLELWGCPIRSEQLLPVLSDLLRGVVPGKMNEPLCQSCKRSGAICTVVSQGKPCMGPVTQGGCGAICPRLGRDCYGCSGPVHDFNRTSLERCFEGLGLLPDAIERRFKMIHSSPFTGEEP</sequence>
<accession>A0A8J6NYF6</accession>
<keyword evidence="3" id="KW-0411">Iron-sulfur</keyword>
<gene>
    <name evidence="5" type="ORF">H8D24_06535</name>
</gene>
<evidence type="ECO:0000313" key="6">
    <source>
        <dbReference type="Proteomes" id="UP000654401"/>
    </source>
</evidence>
<evidence type="ECO:0000256" key="1">
    <source>
        <dbReference type="ARBA" id="ARBA00001927"/>
    </source>
</evidence>
<dbReference type="PANTHER" id="PTHR42845:SF2">
    <property type="entry name" value="F420-NON-REDUCING HYDROGENASE VHU SUBUNIT G"/>
    <property type="match status" value="1"/>
</dbReference>
<name>A0A8J6NYF6_9GAMM</name>
<keyword evidence="2" id="KW-0560">Oxidoreductase</keyword>
<dbReference type="InterPro" id="IPR006137">
    <property type="entry name" value="NADH_UbQ_OxRdtase-like_20kDa"/>
</dbReference>
<proteinExistence type="predicted"/>
<dbReference type="EMBL" id="JACNFK010000033">
    <property type="protein sequence ID" value="MBC8520044.1"/>
    <property type="molecule type" value="Genomic_DNA"/>
</dbReference>
<dbReference type="Proteomes" id="UP000654401">
    <property type="component" value="Unassembled WGS sequence"/>
</dbReference>
<evidence type="ECO:0000256" key="2">
    <source>
        <dbReference type="ARBA" id="ARBA00023002"/>
    </source>
</evidence>
<dbReference type="Pfam" id="PF01058">
    <property type="entry name" value="Oxidored_q6"/>
    <property type="match status" value="1"/>
</dbReference>
<comment type="cofactor">
    <cofactor evidence="1">
        <name>[3Fe-4S] cluster</name>
        <dbReference type="ChEBI" id="CHEBI:21137"/>
    </cofactor>
</comment>
<comment type="caution">
    <text evidence="5">The sequence shown here is derived from an EMBL/GenBank/DDBJ whole genome shotgun (WGS) entry which is preliminary data.</text>
</comment>
<keyword evidence="3" id="KW-0479">Metal-binding</keyword>
<keyword evidence="3" id="KW-0408">Iron</keyword>
<evidence type="ECO:0000259" key="4">
    <source>
        <dbReference type="Pfam" id="PF01058"/>
    </source>
</evidence>
<dbReference type="AlphaFoldDB" id="A0A8J6NYF6"/>
<dbReference type="Gene3D" id="3.40.50.700">
    <property type="entry name" value="NADH:ubiquinone oxidoreductase-like, 20kDa subunit"/>
    <property type="match status" value="1"/>
</dbReference>
<keyword evidence="3" id="KW-0003">3Fe-4S</keyword>
<dbReference type="InterPro" id="IPR051349">
    <property type="entry name" value="Hydrogenase_assoc-protein"/>
</dbReference>
<dbReference type="SUPFAM" id="SSF56770">
    <property type="entry name" value="HydA/Nqo6-like"/>
    <property type="match status" value="1"/>
</dbReference>
<protein>
    <submittedName>
        <fullName evidence="5">Sulfhydrogenase subunit delta</fullName>
    </submittedName>
</protein>
<organism evidence="5 6">
    <name type="scientific">Candidatus Thiopontia autotrophica</name>
    <dbReference type="NCBI Taxonomy" id="2841688"/>
    <lineage>
        <taxon>Bacteria</taxon>
        <taxon>Pseudomonadati</taxon>
        <taxon>Pseudomonadota</taxon>
        <taxon>Gammaproteobacteria</taxon>
        <taxon>Candidatus Thiopontia</taxon>
    </lineage>
</organism>
<reference evidence="5 6" key="1">
    <citation type="submission" date="2020-08" db="EMBL/GenBank/DDBJ databases">
        <title>Bridging the membrane lipid divide: bacteria of the FCB group superphylum have the potential to synthesize archaeal ether lipids.</title>
        <authorList>
            <person name="Villanueva L."/>
            <person name="Von Meijenfeldt F.A.B."/>
            <person name="Westbye A.B."/>
            <person name="Yadav S."/>
            <person name="Hopmans E.C."/>
            <person name="Dutilh B.E."/>
            <person name="Sinninghe Damste J.S."/>
        </authorList>
    </citation>
    <scope>NUCLEOTIDE SEQUENCE [LARGE SCALE GENOMIC DNA]</scope>
    <source>
        <strain evidence="5">NIOZ-UU100</strain>
    </source>
</reference>
<dbReference type="GO" id="GO:0016491">
    <property type="term" value="F:oxidoreductase activity"/>
    <property type="evidence" value="ECO:0007669"/>
    <property type="project" value="UniProtKB-KW"/>
</dbReference>
<dbReference type="InterPro" id="IPR037024">
    <property type="entry name" value="NiFe_Hase_small_N_sf"/>
</dbReference>
<dbReference type="PANTHER" id="PTHR42845">
    <property type="entry name" value="COENZYME F420-REDUCING HYDROGENASE, GAMMA SUBUNIT"/>
    <property type="match status" value="1"/>
</dbReference>
<dbReference type="GO" id="GO:0051538">
    <property type="term" value="F:3 iron, 4 sulfur cluster binding"/>
    <property type="evidence" value="ECO:0007669"/>
    <property type="project" value="UniProtKB-KW"/>
</dbReference>
<evidence type="ECO:0000256" key="3">
    <source>
        <dbReference type="ARBA" id="ARBA00023291"/>
    </source>
</evidence>
<feature type="domain" description="NADH:ubiquinone oxidoreductase-like 20kDa subunit" evidence="4">
    <location>
        <begin position="19"/>
        <end position="154"/>
    </location>
</feature>
<evidence type="ECO:0000313" key="5">
    <source>
        <dbReference type="EMBL" id="MBC8520044.1"/>
    </source>
</evidence>